<organism evidence="2 3">
    <name type="scientific">Desulfoscipio geothermicus DSM 3669</name>
    <dbReference type="NCBI Taxonomy" id="1121426"/>
    <lineage>
        <taxon>Bacteria</taxon>
        <taxon>Bacillati</taxon>
        <taxon>Bacillota</taxon>
        <taxon>Clostridia</taxon>
        <taxon>Eubacteriales</taxon>
        <taxon>Desulfallaceae</taxon>
        <taxon>Desulfoscipio</taxon>
    </lineage>
</organism>
<evidence type="ECO:0000313" key="3">
    <source>
        <dbReference type="Proteomes" id="UP000199584"/>
    </source>
</evidence>
<keyword evidence="3" id="KW-1185">Reference proteome</keyword>
<dbReference type="STRING" id="39060.SAMN05660706_10328"/>
<proteinExistence type="predicted"/>
<keyword evidence="1" id="KW-0175">Coiled coil</keyword>
<evidence type="ECO:0000256" key="1">
    <source>
        <dbReference type="SAM" id="Coils"/>
    </source>
</evidence>
<protein>
    <submittedName>
        <fullName evidence="2">Uncharacterized protein</fullName>
    </submittedName>
</protein>
<dbReference type="EMBL" id="FOYM01000003">
    <property type="protein sequence ID" value="SFQ98000.1"/>
    <property type="molecule type" value="Genomic_DNA"/>
</dbReference>
<dbReference type="RefSeq" id="WP_165608144.1">
    <property type="nucleotide sequence ID" value="NZ_FOYM01000003.1"/>
</dbReference>
<evidence type="ECO:0000313" key="2">
    <source>
        <dbReference type="EMBL" id="SFQ98000.1"/>
    </source>
</evidence>
<dbReference type="AlphaFoldDB" id="A0A1I6CXX8"/>
<feature type="coiled-coil region" evidence="1">
    <location>
        <begin position="23"/>
        <end position="50"/>
    </location>
</feature>
<gene>
    <name evidence="2" type="ORF">SAMN05660706_10328</name>
</gene>
<reference evidence="3" key="1">
    <citation type="submission" date="2016-10" db="EMBL/GenBank/DDBJ databases">
        <authorList>
            <person name="Varghese N."/>
            <person name="Submissions S."/>
        </authorList>
    </citation>
    <scope>NUCLEOTIDE SEQUENCE [LARGE SCALE GENOMIC DNA]</scope>
    <source>
        <strain evidence="3">DSM 3669</strain>
    </source>
</reference>
<dbReference type="Proteomes" id="UP000199584">
    <property type="component" value="Unassembled WGS sequence"/>
</dbReference>
<accession>A0A1I6CXX8</accession>
<sequence length="56" mass="6372">MTGCPMAYTDPCSNCAKYGTCAPSQAVRKLEELEKQVKELKQLLDRKSEQRYCKIS</sequence>
<name>A0A1I6CXX8_9FIRM</name>